<evidence type="ECO:0000256" key="2">
    <source>
        <dbReference type="ARBA" id="ARBA00007400"/>
    </source>
</evidence>
<keyword evidence="9" id="KW-0808">Transferase</keyword>
<dbReference type="PANTHER" id="PTHR40074:SF2">
    <property type="entry name" value="O-ACETYLTRANSFERASE WECH"/>
    <property type="match status" value="1"/>
</dbReference>
<dbReference type="GO" id="GO:0005886">
    <property type="term" value="C:plasma membrane"/>
    <property type="evidence" value="ECO:0007669"/>
    <property type="project" value="UniProtKB-SubCell"/>
</dbReference>
<comment type="similarity">
    <text evidence="2">Belongs to the acyltransferase 3 family.</text>
</comment>
<evidence type="ECO:0000256" key="5">
    <source>
        <dbReference type="ARBA" id="ARBA00022989"/>
    </source>
</evidence>
<proteinExistence type="inferred from homology"/>
<dbReference type="AlphaFoldDB" id="A0A7Y0ESB7"/>
<feature type="transmembrane region" description="Helical" evidence="7">
    <location>
        <begin position="104"/>
        <end position="129"/>
    </location>
</feature>
<keyword evidence="5 7" id="KW-1133">Transmembrane helix</keyword>
<evidence type="ECO:0000256" key="4">
    <source>
        <dbReference type="ARBA" id="ARBA00022692"/>
    </source>
</evidence>
<evidence type="ECO:0000256" key="6">
    <source>
        <dbReference type="ARBA" id="ARBA00023136"/>
    </source>
</evidence>
<name>A0A7Y0ESB7_9BIFI</name>
<sequence>MNKTMTQNDAETTEREALQKSSGTQRCLGLDLIKTIAIFMVVVYHAEAGNYANWGIVHYPHGLRALANYAITGAMAVCVPLFFLVNGALLFSRPLKIRRHMTKTLTVVVLTFVWSCITQASFEALGLWNRMSFPDMIRNTYHLQDRLNNHLWFFCALVVLYCLFPLLKSVWDHERSWFLCFLVIALVCTFGVTLLRNGIDVARLLFGAAGKPSQIDPVGPFNPLRGIEGWSIVYFMLGALLFERRKQLVGRKTLIFSSLVFMFAMLVFCLYNLSHIYAGEQGYDHISTGYDDVCVLLMAVSLFIMLVNCRFTAAIGKLLSFIGSNTLGIYVIHWIVLGAGRALGWDFPGHITFLIPPYLLYGLIVMTICALMCWILRKIPVVRRLIMM</sequence>
<dbReference type="PANTHER" id="PTHR40074">
    <property type="entry name" value="O-ACETYLTRANSFERASE WECH"/>
    <property type="match status" value="1"/>
</dbReference>
<dbReference type="RefSeq" id="WP_169173098.1">
    <property type="nucleotide sequence ID" value="NZ_JAAIII010000008.1"/>
</dbReference>
<keyword evidence="6 7" id="KW-0472">Membrane</keyword>
<evidence type="ECO:0000259" key="8">
    <source>
        <dbReference type="Pfam" id="PF01757"/>
    </source>
</evidence>
<keyword evidence="4 7" id="KW-0812">Transmembrane</keyword>
<keyword evidence="9" id="KW-0012">Acyltransferase</keyword>
<comment type="subcellular location">
    <subcellularLocation>
        <location evidence="1">Cell membrane</location>
        <topology evidence="1">Multi-pass membrane protein</topology>
    </subcellularLocation>
</comment>
<feature type="transmembrane region" description="Helical" evidence="7">
    <location>
        <begin position="28"/>
        <end position="46"/>
    </location>
</feature>
<dbReference type="GO" id="GO:0009246">
    <property type="term" value="P:enterobacterial common antigen biosynthetic process"/>
    <property type="evidence" value="ECO:0007669"/>
    <property type="project" value="TreeGrafter"/>
</dbReference>
<evidence type="ECO:0000256" key="3">
    <source>
        <dbReference type="ARBA" id="ARBA00022475"/>
    </source>
</evidence>
<protein>
    <submittedName>
        <fullName evidence="9">Acyltransferase family</fullName>
    </submittedName>
</protein>
<dbReference type="Pfam" id="PF01757">
    <property type="entry name" value="Acyl_transf_3"/>
    <property type="match status" value="1"/>
</dbReference>
<dbReference type="InterPro" id="IPR002656">
    <property type="entry name" value="Acyl_transf_3_dom"/>
</dbReference>
<accession>A0A7Y0ESB7</accession>
<keyword evidence="3" id="KW-1003">Cell membrane</keyword>
<feature type="transmembrane region" description="Helical" evidence="7">
    <location>
        <begin position="293"/>
        <end position="311"/>
    </location>
</feature>
<feature type="transmembrane region" description="Helical" evidence="7">
    <location>
        <begin position="224"/>
        <end position="242"/>
    </location>
</feature>
<feature type="transmembrane region" description="Helical" evidence="7">
    <location>
        <begin position="254"/>
        <end position="273"/>
    </location>
</feature>
<reference evidence="9 10" key="1">
    <citation type="submission" date="2020-02" db="EMBL/GenBank/DDBJ databases">
        <title>Characterization of phylogenetic diversity of novel bifidobacterial species isolated in Czech ZOOs.</title>
        <authorList>
            <person name="Lugli G.A."/>
            <person name="Vera N.B."/>
            <person name="Ventura M."/>
        </authorList>
    </citation>
    <scope>NUCLEOTIDE SEQUENCE [LARGE SCALE GENOMIC DNA]</scope>
    <source>
        <strain evidence="9 10">DSM 109957</strain>
    </source>
</reference>
<evidence type="ECO:0000313" key="10">
    <source>
        <dbReference type="Proteomes" id="UP000532194"/>
    </source>
</evidence>
<comment type="caution">
    <text evidence="9">The sequence shown here is derived from an EMBL/GenBank/DDBJ whole genome shotgun (WGS) entry which is preliminary data.</text>
</comment>
<feature type="transmembrane region" description="Helical" evidence="7">
    <location>
        <begin position="149"/>
        <end position="167"/>
    </location>
</feature>
<feature type="transmembrane region" description="Helical" evidence="7">
    <location>
        <begin position="358"/>
        <end position="376"/>
    </location>
</feature>
<dbReference type="GO" id="GO:0016413">
    <property type="term" value="F:O-acetyltransferase activity"/>
    <property type="evidence" value="ECO:0007669"/>
    <property type="project" value="TreeGrafter"/>
</dbReference>
<evidence type="ECO:0000313" key="9">
    <source>
        <dbReference type="EMBL" id="NMM95098.1"/>
    </source>
</evidence>
<keyword evidence="10" id="KW-1185">Reference proteome</keyword>
<evidence type="ECO:0000256" key="1">
    <source>
        <dbReference type="ARBA" id="ARBA00004651"/>
    </source>
</evidence>
<feature type="transmembrane region" description="Helical" evidence="7">
    <location>
        <begin position="176"/>
        <end position="195"/>
    </location>
</feature>
<feature type="transmembrane region" description="Helical" evidence="7">
    <location>
        <begin position="66"/>
        <end position="92"/>
    </location>
</feature>
<feature type="domain" description="Acyltransferase 3" evidence="8">
    <location>
        <begin position="29"/>
        <end position="373"/>
    </location>
</feature>
<dbReference type="Proteomes" id="UP000532194">
    <property type="component" value="Unassembled WGS sequence"/>
</dbReference>
<organism evidence="9 10">
    <name type="scientific">Bifidobacterium oedipodis</name>
    <dbReference type="NCBI Taxonomy" id="2675322"/>
    <lineage>
        <taxon>Bacteria</taxon>
        <taxon>Bacillati</taxon>
        <taxon>Actinomycetota</taxon>
        <taxon>Actinomycetes</taxon>
        <taxon>Bifidobacteriales</taxon>
        <taxon>Bifidobacteriaceae</taxon>
        <taxon>Bifidobacterium</taxon>
    </lineage>
</organism>
<evidence type="ECO:0000256" key="7">
    <source>
        <dbReference type="SAM" id="Phobius"/>
    </source>
</evidence>
<feature type="transmembrane region" description="Helical" evidence="7">
    <location>
        <begin position="318"/>
        <end position="338"/>
    </location>
</feature>
<dbReference type="EMBL" id="JAAIII010000008">
    <property type="protein sequence ID" value="NMM95098.1"/>
    <property type="molecule type" value="Genomic_DNA"/>
</dbReference>
<gene>
    <name evidence="9" type="ORF">G1C95_2286</name>
</gene>